<feature type="region of interest" description="Disordered" evidence="1">
    <location>
        <begin position="186"/>
        <end position="219"/>
    </location>
</feature>
<reference evidence="2" key="1">
    <citation type="submission" date="2020-06" db="EMBL/GenBank/DDBJ databases">
        <title>Draft genome sequences of strains closely related to Aspergillus parafelis and Aspergillus hiratsukae.</title>
        <authorList>
            <person name="Dos Santos R.A.C."/>
            <person name="Rivero-Menendez O."/>
            <person name="Steenwyk J.L."/>
            <person name="Mead M.E."/>
            <person name="Goldman G.H."/>
            <person name="Alastruey-Izquierdo A."/>
            <person name="Rokas A."/>
        </authorList>
    </citation>
    <scope>NUCLEOTIDE SEQUENCE</scope>
    <source>
        <strain evidence="2">CNM-CM5793</strain>
    </source>
</reference>
<gene>
    <name evidence="2" type="ORF">CNMCM5793_002068</name>
</gene>
<dbReference type="EMBL" id="JACBAD010001966">
    <property type="protein sequence ID" value="KAF7125775.1"/>
    <property type="molecule type" value="Genomic_DNA"/>
</dbReference>
<keyword evidence="3" id="KW-1185">Reference proteome</keyword>
<evidence type="ECO:0000256" key="1">
    <source>
        <dbReference type="SAM" id="MobiDB-lite"/>
    </source>
</evidence>
<proteinExistence type="predicted"/>
<dbReference type="OrthoDB" id="4509230at2759"/>
<accession>A0A8H6PCT4</accession>
<evidence type="ECO:0000313" key="3">
    <source>
        <dbReference type="Proteomes" id="UP000630445"/>
    </source>
</evidence>
<name>A0A8H6PCT4_9EURO</name>
<comment type="caution">
    <text evidence="2">The sequence shown here is derived from an EMBL/GenBank/DDBJ whole genome shotgun (WGS) entry which is preliminary data.</text>
</comment>
<dbReference type="Proteomes" id="UP000630445">
    <property type="component" value="Unassembled WGS sequence"/>
</dbReference>
<protein>
    <submittedName>
        <fullName evidence="2">Uncharacterized protein</fullName>
    </submittedName>
</protein>
<dbReference type="AlphaFoldDB" id="A0A8H6PCT4"/>
<organism evidence="2 3">
    <name type="scientific">Aspergillus hiratsukae</name>
    <dbReference type="NCBI Taxonomy" id="1194566"/>
    <lineage>
        <taxon>Eukaryota</taxon>
        <taxon>Fungi</taxon>
        <taxon>Dikarya</taxon>
        <taxon>Ascomycota</taxon>
        <taxon>Pezizomycotina</taxon>
        <taxon>Eurotiomycetes</taxon>
        <taxon>Eurotiomycetidae</taxon>
        <taxon>Eurotiales</taxon>
        <taxon>Aspergillaceae</taxon>
        <taxon>Aspergillus</taxon>
        <taxon>Aspergillus subgen. Fumigati</taxon>
    </lineage>
</organism>
<evidence type="ECO:0000313" key="2">
    <source>
        <dbReference type="EMBL" id="KAF7125775.1"/>
    </source>
</evidence>
<sequence length="219" mass="24171">MVKALLQLAAQLHDLLKPMVMAASSTQATTDDDEAAETAEAEVIQRAAVDCLRRMLGQPASRLDVEDPDDLGLPQQDLDRMKARMTPKGRKGLKKRFDEVNLGWEISLTLSASYWYLCGLAVGQRNRTHAGTEGYGPTGNIKFVLEVGIAESARHLASDARGWLETLGTTIQTVVTIYLGNGNYNDDTANSSPRMGTRSRPSRNFQDGDNLHQKTLRRR</sequence>